<reference evidence="2 3" key="1">
    <citation type="submission" date="2021-03" db="EMBL/GenBank/DDBJ databases">
        <authorList>
            <person name="King G.J."/>
            <person name="Bancroft I."/>
            <person name="Baten A."/>
            <person name="Bloomfield J."/>
            <person name="Borpatragohain P."/>
            <person name="He Z."/>
            <person name="Irish N."/>
            <person name="Irwin J."/>
            <person name="Liu K."/>
            <person name="Mauleon R.P."/>
            <person name="Moore J."/>
            <person name="Morris R."/>
            <person name="Ostergaard L."/>
            <person name="Wang B."/>
            <person name="Wells R."/>
        </authorList>
    </citation>
    <scope>NUCLEOTIDE SEQUENCE [LARGE SCALE GENOMIC DNA]</scope>
    <source>
        <strain evidence="2">R-o-18</strain>
        <tissue evidence="2">Leaf</tissue>
    </source>
</reference>
<dbReference type="Proteomes" id="UP000823674">
    <property type="component" value="Chromosome A08"/>
</dbReference>
<accession>A0ABQ7LSH7</accession>
<feature type="region of interest" description="Disordered" evidence="1">
    <location>
        <begin position="1"/>
        <end position="93"/>
    </location>
</feature>
<name>A0ABQ7LSH7_BRACM</name>
<protein>
    <submittedName>
        <fullName evidence="2">Uncharacterized protein</fullName>
    </submittedName>
</protein>
<proteinExistence type="predicted"/>
<evidence type="ECO:0000313" key="2">
    <source>
        <dbReference type="EMBL" id="KAG5389508.1"/>
    </source>
</evidence>
<gene>
    <name evidence="2" type="primary">A08g507870.1_BraROA</name>
    <name evidence="2" type="ORF">IGI04_031049</name>
</gene>
<keyword evidence="3" id="KW-1185">Reference proteome</keyword>
<comment type="caution">
    <text evidence="2">The sequence shown here is derived from an EMBL/GenBank/DDBJ whole genome shotgun (WGS) entry which is preliminary data.</text>
</comment>
<feature type="compositionally biased region" description="Polar residues" evidence="1">
    <location>
        <begin position="21"/>
        <end position="37"/>
    </location>
</feature>
<dbReference type="EMBL" id="JADBGQ010000007">
    <property type="protein sequence ID" value="KAG5389508.1"/>
    <property type="molecule type" value="Genomic_DNA"/>
</dbReference>
<evidence type="ECO:0000256" key="1">
    <source>
        <dbReference type="SAM" id="MobiDB-lite"/>
    </source>
</evidence>
<sequence length="93" mass="10307">MFRWTENKDPRGFAAARTNAAVPTSPSLQNNTGNQPSVHPDPPELTDSTPSPPPNVFNTSEPNFGEHQSTDRDLIRPHSSQSPRGRLCVNHHR</sequence>
<organism evidence="2 3">
    <name type="scientific">Brassica rapa subsp. trilocularis</name>
    <dbReference type="NCBI Taxonomy" id="1813537"/>
    <lineage>
        <taxon>Eukaryota</taxon>
        <taxon>Viridiplantae</taxon>
        <taxon>Streptophyta</taxon>
        <taxon>Embryophyta</taxon>
        <taxon>Tracheophyta</taxon>
        <taxon>Spermatophyta</taxon>
        <taxon>Magnoliopsida</taxon>
        <taxon>eudicotyledons</taxon>
        <taxon>Gunneridae</taxon>
        <taxon>Pentapetalae</taxon>
        <taxon>rosids</taxon>
        <taxon>malvids</taxon>
        <taxon>Brassicales</taxon>
        <taxon>Brassicaceae</taxon>
        <taxon>Brassiceae</taxon>
        <taxon>Brassica</taxon>
    </lineage>
</organism>
<feature type="compositionally biased region" description="Basic and acidic residues" evidence="1">
    <location>
        <begin position="1"/>
        <end position="11"/>
    </location>
</feature>
<evidence type="ECO:0000313" key="3">
    <source>
        <dbReference type="Proteomes" id="UP000823674"/>
    </source>
</evidence>